<feature type="region of interest" description="Disordered" evidence="1">
    <location>
        <begin position="1"/>
        <end position="25"/>
    </location>
</feature>
<dbReference type="AlphaFoldDB" id="A0A644SW73"/>
<dbReference type="EMBL" id="VSSQ01000008">
    <property type="protein sequence ID" value="MPL58874.1"/>
    <property type="molecule type" value="Genomic_DNA"/>
</dbReference>
<gene>
    <name evidence="2" type="ORF">SDC9_04420</name>
</gene>
<sequence>MASLAPLPGPAAFDEPLDEETGDGTGGRYFGQLVDAIPAQMVDLGPVGSRIPRFVIRFEGEHEGVGKRPRLGSDVAGRMDFDARLLHHLPPYRLFQGFARIDESGYQAMPSFGHFGVVRQEYFLALTNQDDHRRRNTGKIHPGAGGTNPRPGVLEVSALHQGGAAERTMPRLVRPVGEGLGFEREGRRAPGD</sequence>
<proteinExistence type="predicted"/>
<reference evidence="2" key="1">
    <citation type="submission" date="2019-08" db="EMBL/GenBank/DDBJ databases">
        <authorList>
            <person name="Kucharzyk K."/>
            <person name="Murdoch R.W."/>
            <person name="Higgins S."/>
            <person name="Loffler F."/>
        </authorList>
    </citation>
    <scope>NUCLEOTIDE SEQUENCE</scope>
</reference>
<protein>
    <submittedName>
        <fullName evidence="2">Uncharacterized protein</fullName>
    </submittedName>
</protein>
<accession>A0A644SW73</accession>
<comment type="caution">
    <text evidence="2">The sequence shown here is derived from an EMBL/GenBank/DDBJ whole genome shotgun (WGS) entry which is preliminary data.</text>
</comment>
<organism evidence="2">
    <name type="scientific">bioreactor metagenome</name>
    <dbReference type="NCBI Taxonomy" id="1076179"/>
    <lineage>
        <taxon>unclassified sequences</taxon>
        <taxon>metagenomes</taxon>
        <taxon>ecological metagenomes</taxon>
    </lineage>
</organism>
<evidence type="ECO:0000256" key="1">
    <source>
        <dbReference type="SAM" id="MobiDB-lite"/>
    </source>
</evidence>
<evidence type="ECO:0000313" key="2">
    <source>
        <dbReference type="EMBL" id="MPL58874.1"/>
    </source>
</evidence>
<name>A0A644SW73_9ZZZZ</name>